<evidence type="ECO:0000313" key="2">
    <source>
        <dbReference type="Proteomes" id="UP000265768"/>
    </source>
</evidence>
<gene>
    <name evidence="1" type="ORF">D5H75_37580</name>
</gene>
<proteinExistence type="predicted"/>
<comment type="caution">
    <text evidence="1">The sequence shown here is derived from an EMBL/GenBank/DDBJ whole genome shotgun (WGS) entry which is preliminary data.</text>
</comment>
<reference evidence="1 2" key="1">
    <citation type="submission" date="2018-09" db="EMBL/GenBank/DDBJ databases">
        <title>YIM 75507 draft genome.</title>
        <authorList>
            <person name="Tang S."/>
            <person name="Feng Y."/>
        </authorList>
    </citation>
    <scope>NUCLEOTIDE SEQUENCE [LARGE SCALE GENOMIC DNA]</scope>
    <source>
        <strain evidence="1 2">YIM 75507</strain>
    </source>
</reference>
<organism evidence="1 2">
    <name type="scientific">Bailinhaonella thermotolerans</name>
    <dbReference type="NCBI Taxonomy" id="1070861"/>
    <lineage>
        <taxon>Bacteria</taxon>
        <taxon>Bacillati</taxon>
        <taxon>Actinomycetota</taxon>
        <taxon>Actinomycetes</taxon>
        <taxon>Streptosporangiales</taxon>
        <taxon>Streptosporangiaceae</taxon>
        <taxon>Bailinhaonella</taxon>
    </lineage>
</organism>
<dbReference type="OrthoDB" id="3431467at2"/>
<evidence type="ECO:0000313" key="1">
    <source>
        <dbReference type="EMBL" id="RJL21474.1"/>
    </source>
</evidence>
<dbReference type="EMBL" id="QZEY01000025">
    <property type="protein sequence ID" value="RJL21474.1"/>
    <property type="molecule type" value="Genomic_DNA"/>
</dbReference>
<keyword evidence="2" id="KW-1185">Reference proteome</keyword>
<dbReference type="AlphaFoldDB" id="A0A3A3ZZZ0"/>
<sequence length="88" mass="10330">MVPEAVARERAEEVAEEFPDWMVFRSDRGRFWASLRRELTRYEMAGCCDRMVDADDLDTLVEKLREQELKQQVAAASRRTKPRTKVVP</sequence>
<protein>
    <submittedName>
        <fullName evidence="1">Uncharacterized protein</fullName>
    </submittedName>
</protein>
<name>A0A3A3ZZZ0_9ACTN</name>
<dbReference type="RefSeq" id="WP_147425413.1">
    <property type="nucleotide sequence ID" value="NZ_QZEY01000025.1"/>
</dbReference>
<dbReference type="Proteomes" id="UP000265768">
    <property type="component" value="Unassembled WGS sequence"/>
</dbReference>
<accession>A0A3A3ZZZ0</accession>